<feature type="compositionally biased region" description="Polar residues" evidence="2">
    <location>
        <begin position="1"/>
        <end position="11"/>
    </location>
</feature>
<accession>A0A448Z893</accession>
<dbReference type="Proteomes" id="UP000291116">
    <property type="component" value="Unassembled WGS sequence"/>
</dbReference>
<keyword evidence="5" id="KW-1185">Reference proteome</keyword>
<evidence type="ECO:0000313" key="5">
    <source>
        <dbReference type="Proteomes" id="UP000291116"/>
    </source>
</evidence>
<dbReference type="PANTHER" id="PTHR11062">
    <property type="entry name" value="EXOSTOSIN HEPARAN SULFATE GLYCOSYLTRANSFERASE -RELATED"/>
    <property type="match status" value="1"/>
</dbReference>
<proteinExistence type="inferred from homology"/>
<dbReference type="InterPro" id="IPR004263">
    <property type="entry name" value="Exostosin"/>
</dbReference>
<dbReference type="OrthoDB" id="41933at2759"/>
<evidence type="ECO:0000256" key="2">
    <source>
        <dbReference type="SAM" id="MobiDB-lite"/>
    </source>
</evidence>
<name>A0A448Z893_9STRA</name>
<organism evidence="4 5">
    <name type="scientific">Pseudo-nitzschia multistriata</name>
    <dbReference type="NCBI Taxonomy" id="183589"/>
    <lineage>
        <taxon>Eukaryota</taxon>
        <taxon>Sar</taxon>
        <taxon>Stramenopiles</taxon>
        <taxon>Ochrophyta</taxon>
        <taxon>Bacillariophyta</taxon>
        <taxon>Bacillariophyceae</taxon>
        <taxon>Bacillariophycidae</taxon>
        <taxon>Bacillariales</taxon>
        <taxon>Bacillariaceae</taxon>
        <taxon>Pseudo-nitzschia</taxon>
    </lineage>
</organism>
<dbReference type="PANTHER" id="PTHR11062:SF281">
    <property type="entry name" value="EXOSTOSIN-LIKE 2"/>
    <property type="match status" value="1"/>
</dbReference>
<dbReference type="AlphaFoldDB" id="A0A448Z893"/>
<comment type="similarity">
    <text evidence="1">Belongs to the glycosyltransferase 47 family.</text>
</comment>
<feature type="region of interest" description="Disordered" evidence="2">
    <location>
        <begin position="1"/>
        <end position="21"/>
    </location>
</feature>
<gene>
    <name evidence="4" type="ORF">PSNMU_V1.4_AUG-EV-PASAV3_0050160</name>
</gene>
<reference evidence="4 5" key="1">
    <citation type="submission" date="2019-01" db="EMBL/GenBank/DDBJ databases">
        <authorList>
            <person name="Ferrante I. M."/>
        </authorList>
    </citation>
    <scope>NUCLEOTIDE SEQUENCE [LARGE SCALE GENOMIC DNA]</scope>
    <source>
        <strain evidence="4 5">B856</strain>
    </source>
</reference>
<dbReference type="Pfam" id="PF03016">
    <property type="entry name" value="Exostosin_GT47"/>
    <property type="match status" value="1"/>
</dbReference>
<evidence type="ECO:0000259" key="3">
    <source>
        <dbReference type="Pfam" id="PF03016"/>
    </source>
</evidence>
<dbReference type="InterPro" id="IPR040911">
    <property type="entry name" value="Exostosin_GT47"/>
</dbReference>
<protein>
    <recommendedName>
        <fullName evidence="3">Exostosin GT47 domain-containing protein</fullName>
    </recommendedName>
</protein>
<dbReference type="GO" id="GO:0016757">
    <property type="term" value="F:glycosyltransferase activity"/>
    <property type="evidence" value="ECO:0007669"/>
    <property type="project" value="InterPro"/>
</dbReference>
<evidence type="ECO:0000313" key="4">
    <source>
        <dbReference type="EMBL" id="VEU38264.1"/>
    </source>
</evidence>
<sequence length="623" mass="70604">MGPLPTTSFLSKSKREEEKDQDEVDEFKNKILRNQSCRQWLVSESIKIAFLLSFGVVLLQWKIMKQVDVTEDLSFQPFVSGHRALKTLNAPLGEKNDNPKYRNCPFRDSPIVESIYVYPHPGSPEWKGDILSNYTRIQTNSSSEDFIVYPWIDNDLRCKAAGVGPYDGTSQLVQYNTELLVRDIITHPDSCLRTNDPEKATLFYVPYLPSAEYKNGTLFGKDMSQSKYGKAIQNIITKQEYESWEKEFGLTSEYWKRRNGSDHILVFSEPMHGLWHPKSRRGNFHFLHSQFQTHSPIVISNELSKTFIDMYPLCARKNILVPYPNTNGRWFNGALDNEAVAMMTEHSGIRKLSESPGAIQSEIDLAKQSELKETSNGSNSTPPRLLGYYYSGGNHGTCVDLRKSMKDEFRCSPSGKMVKKYKKALNNYAHGYRQSTFCPCPGGDSPSAKRNFDSVFAGCIPVILSEDFVWPFTSEFDRSSNSGSESGIVALNPYDFSIRLNAKDHWHSKFDSPKNCNPKINTGEGHNETDHRSLQSVLEAVPSKELARLRQGLARAAEVYSYYRKRPDLPDEPLREGLLPDGGAAHMLVRALAERASGALWNACRQEMKGKDISKDSVKKFKC</sequence>
<dbReference type="EMBL" id="CAACVS010000160">
    <property type="protein sequence ID" value="VEU38264.1"/>
    <property type="molecule type" value="Genomic_DNA"/>
</dbReference>
<feature type="domain" description="Exostosin GT47" evidence="3">
    <location>
        <begin position="115"/>
        <end position="480"/>
    </location>
</feature>
<evidence type="ECO:0000256" key="1">
    <source>
        <dbReference type="ARBA" id="ARBA00010271"/>
    </source>
</evidence>